<dbReference type="GO" id="GO:0005886">
    <property type="term" value="C:plasma membrane"/>
    <property type="evidence" value="ECO:0007669"/>
    <property type="project" value="UniProtKB-SubCell"/>
</dbReference>
<feature type="transmembrane region" description="Helical" evidence="8">
    <location>
        <begin position="93"/>
        <end position="115"/>
    </location>
</feature>
<dbReference type="InterPro" id="IPR007227">
    <property type="entry name" value="Cell_shape_determining_MreD"/>
</dbReference>
<proteinExistence type="inferred from homology"/>
<evidence type="ECO:0000256" key="2">
    <source>
        <dbReference type="ARBA" id="ARBA00007776"/>
    </source>
</evidence>
<dbReference type="Proteomes" id="UP000321827">
    <property type="component" value="Unassembled WGS sequence"/>
</dbReference>
<evidence type="ECO:0000256" key="1">
    <source>
        <dbReference type="ARBA" id="ARBA00004651"/>
    </source>
</evidence>
<evidence type="ECO:0000256" key="4">
    <source>
        <dbReference type="ARBA" id="ARBA00022692"/>
    </source>
</evidence>
<dbReference type="OrthoDB" id="33110at2"/>
<dbReference type="RefSeq" id="WP_147146281.1">
    <property type="nucleotide sequence ID" value="NZ_BJXN01000005.1"/>
</dbReference>
<keyword evidence="4 8" id="KW-0812">Transmembrane</keyword>
<reference evidence="9 10" key="1">
    <citation type="submission" date="2019-07" db="EMBL/GenBank/DDBJ databases">
        <title>Whole genome shotgun sequence of Oceanithermus desulfurans NBRC 100063.</title>
        <authorList>
            <person name="Hosoyama A."/>
            <person name="Uohara A."/>
            <person name="Ohji S."/>
            <person name="Ichikawa N."/>
        </authorList>
    </citation>
    <scope>NUCLEOTIDE SEQUENCE [LARGE SCALE GENOMIC DNA]</scope>
    <source>
        <strain evidence="9 10">NBRC 100063</strain>
    </source>
</reference>
<evidence type="ECO:0000256" key="6">
    <source>
        <dbReference type="ARBA" id="ARBA00022989"/>
    </source>
</evidence>
<feature type="transmembrane region" description="Helical" evidence="8">
    <location>
        <begin position="127"/>
        <end position="146"/>
    </location>
</feature>
<evidence type="ECO:0000256" key="8">
    <source>
        <dbReference type="SAM" id="Phobius"/>
    </source>
</evidence>
<dbReference type="EMBL" id="BJXN01000005">
    <property type="protein sequence ID" value="GEM89449.1"/>
    <property type="molecule type" value="Genomic_DNA"/>
</dbReference>
<accession>A0A511RII1</accession>
<evidence type="ECO:0000256" key="3">
    <source>
        <dbReference type="ARBA" id="ARBA00022475"/>
    </source>
</evidence>
<dbReference type="GO" id="GO:0008360">
    <property type="term" value="P:regulation of cell shape"/>
    <property type="evidence" value="ECO:0007669"/>
    <property type="project" value="UniProtKB-KW"/>
</dbReference>
<evidence type="ECO:0000313" key="10">
    <source>
        <dbReference type="Proteomes" id="UP000321827"/>
    </source>
</evidence>
<evidence type="ECO:0000313" key="9">
    <source>
        <dbReference type="EMBL" id="GEM89449.1"/>
    </source>
</evidence>
<name>A0A511RII1_9DEIN</name>
<dbReference type="AlphaFoldDB" id="A0A511RII1"/>
<sequence length="161" mass="17665">MNALVLVFFSLVLQALLSGLLPDRVSPPDLWFLLAVVLASRQNPYAGLATAFGLGLLQDLSSAGYLGFHALGLTTAAYAFYGLRVWLHWEEPAARMVVLALAFLAKWGGFLILVYWMRYTTLPTSTWAQVFAPELVLTLLVAPFYLRLAEALLGPGEEAYA</sequence>
<comment type="caution">
    <text evidence="9">The sequence shown here is derived from an EMBL/GenBank/DDBJ whole genome shotgun (WGS) entry which is preliminary data.</text>
</comment>
<dbReference type="Pfam" id="PF04093">
    <property type="entry name" value="MreD"/>
    <property type="match status" value="1"/>
</dbReference>
<evidence type="ECO:0000256" key="7">
    <source>
        <dbReference type="ARBA" id="ARBA00023136"/>
    </source>
</evidence>
<comment type="similarity">
    <text evidence="2">Belongs to the MreD family.</text>
</comment>
<dbReference type="NCBIfam" id="TIGR03426">
    <property type="entry name" value="shape_MreD"/>
    <property type="match status" value="1"/>
</dbReference>
<keyword evidence="6 8" id="KW-1133">Transmembrane helix</keyword>
<evidence type="ECO:0000256" key="5">
    <source>
        <dbReference type="ARBA" id="ARBA00022960"/>
    </source>
</evidence>
<gene>
    <name evidence="9" type="ORF">ODE01S_08830</name>
</gene>
<keyword evidence="3" id="KW-1003">Cell membrane</keyword>
<protein>
    <submittedName>
        <fullName evidence="9">Uncharacterized protein</fullName>
    </submittedName>
</protein>
<comment type="subcellular location">
    <subcellularLocation>
        <location evidence="1">Cell membrane</location>
        <topology evidence="1">Multi-pass membrane protein</topology>
    </subcellularLocation>
</comment>
<keyword evidence="7 8" id="KW-0472">Membrane</keyword>
<organism evidence="9 10">
    <name type="scientific">Oceanithermus desulfurans NBRC 100063</name>
    <dbReference type="NCBI Taxonomy" id="1227550"/>
    <lineage>
        <taxon>Bacteria</taxon>
        <taxon>Thermotogati</taxon>
        <taxon>Deinococcota</taxon>
        <taxon>Deinococci</taxon>
        <taxon>Thermales</taxon>
        <taxon>Thermaceae</taxon>
        <taxon>Oceanithermus</taxon>
    </lineage>
</organism>
<feature type="transmembrane region" description="Helical" evidence="8">
    <location>
        <begin position="63"/>
        <end position="81"/>
    </location>
</feature>
<keyword evidence="5" id="KW-0133">Cell shape</keyword>